<dbReference type="Pfam" id="PF06282">
    <property type="entry name" value="DUF1036"/>
    <property type="match status" value="1"/>
</dbReference>
<feature type="signal peptide" evidence="1">
    <location>
        <begin position="1"/>
        <end position="21"/>
    </location>
</feature>
<dbReference type="EMBL" id="FXTY01000009">
    <property type="protein sequence ID" value="SMP33770.1"/>
    <property type="molecule type" value="Genomic_DNA"/>
</dbReference>
<dbReference type="InterPro" id="IPR009380">
    <property type="entry name" value="DUF1036"/>
</dbReference>
<evidence type="ECO:0000313" key="2">
    <source>
        <dbReference type="EMBL" id="SMP33770.1"/>
    </source>
</evidence>
<keyword evidence="1" id="KW-0732">Signal</keyword>
<gene>
    <name evidence="2" type="ORF">SAMN06265373_109130</name>
</gene>
<dbReference type="Proteomes" id="UP001157961">
    <property type="component" value="Unassembled WGS sequence"/>
</dbReference>
<evidence type="ECO:0000313" key="3">
    <source>
        <dbReference type="Proteomes" id="UP001157961"/>
    </source>
</evidence>
<keyword evidence="3" id="KW-1185">Reference proteome</keyword>
<proteinExistence type="predicted"/>
<feature type="chain" id="PRO_5046328126" evidence="1">
    <location>
        <begin position="22"/>
        <end position="360"/>
    </location>
</feature>
<sequence length="360" mass="40260">MKSTFWMMGLVAITLPLAAQAGLEICNEAGFPQSVAVAYKDGDGYRSRGWWNLDPGECDTPVSGDLKRRYYYVFATATGYAFDPVERYSFCTELSGFSIVGDEDCEARGYDKSMFAKIDTGKTAKDYRLNIKAGIFTALDRGASGGSTATPPAEIVYSTDSEARRILPLHMPMENSGFFGEPFSQVGIFQGCSFEYEDAFCSFHAEGWKYYVNYGNGTEDALLDALEFLPVGTPVSFGGDMISYGDITADTVIREVSYFPELDPYQHIREAMMGMWRDMTDTTAQVLIEGAEWTDMYNGEPAATYFLQIAERCDAGPGGPVLLQTNPEDREPYCYMIDRVTDEEMVLYYYGNPQPFVYRR</sequence>
<comment type="caution">
    <text evidence="2">The sequence shown here is derived from an EMBL/GenBank/DDBJ whole genome shotgun (WGS) entry which is preliminary data.</text>
</comment>
<name>A0ABY1PHG1_9RHOB</name>
<organism evidence="2 3">
    <name type="scientific">Shimia sagamensis</name>
    <dbReference type="NCBI Taxonomy" id="1566352"/>
    <lineage>
        <taxon>Bacteria</taxon>
        <taxon>Pseudomonadati</taxon>
        <taxon>Pseudomonadota</taxon>
        <taxon>Alphaproteobacteria</taxon>
        <taxon>Rhodobacterales</taxon>
        <taxon>Roseobacteraceae</taxon>
    </lineage>
</organism>
<evidence type="ECO:0000256" key="1">
    <source>
        <dbReference type="SAM" id="SignalP"/>
    </source>
</evidence>
<reference evidence="2 3" key="1">
    <citation type="submission" date="2017-05" db="EMBL/GenBank/DDBJ databases">
        <authorList>
            <person name="Varghese N."/>
            <person name="Submissions S."/>
        </authorList>
    </citation>
    <scope>NUCLEOTIDE SEQUENCE [LARGE SCALE GENOMIC DNA]</scope>
    <source>
        <strain evidence="2 3">DSM 29734</strain>
    </source>
</reference>
<accession>A0ABY1PHG1</accession>
<protein>
    <submittedName>
        <fullName evidence="2">Uncharacterized membrane protein</fullName>
    </submittedName>
</protein>
<dbReference type="RefSeq" id="WP_283427629.1">
    <property type="nucleotide sequence ID" value="NZ_FXTY01000009.1"/>
</dbReference>